<evidence type="ECO:0000259" key="3">
    <source>
        <dbReference type="Pfam" id="PF00535"/>
    </source>
</evidence>
<dbReference type="AlphaFoldDB" id="A0A1I1GE82"/>
<evidence type="ECO:0000256" key="1">
    <source>
        <dbReference type="ARBA" id="ARBA00022676"/>
    </source>
</evidence>
<reference evidence="5" key="1">
    <citation type="submission" date="2016-10" db="EMBL/GenBank/DDBJ databases">
        <authorList>
            <person name="Varghese N."/>
            <person name="Submissions S."/>
        </authorList>
    </citation>
    <scope>NUCLEOTIDE SEQUENCE [LARGE SCALE GENOMIC DNA]</scope>
    <source>
        <strain evidence="5">DSM 23664</strain>
    </source>
</reference>
<dbReference type="PANTHER" id="PTHR22916:SF51">
    <property type="entry name" value="GLYCOSYLTRANSFERASE EPSH-RELATED"/>
    <property type="match status" value="1"/>
</dbReference>
<sequence length="342" mass="40221">MPFFSIVMAVYNVEKYVEKAVLSVLTQTFDDFELIIVNDGTPDDAMLIVEKLAREDDRIKIFNQRNKGLSAARNRGLKAARGEYVCFIDSDDEVDENLLKTTKMVIRQTYPDVLMYGMYFEKVGISEQVVKTDEITMSERDFRDREFKTFTLDDTSIDLIGYCTNKMYKRKLLNAQTILFDESIMFLEDIAFNEKVFKAADTLKVISDSFYHYKMRNRKSLITTFQDRHFEWQLDAVRSRKEIFEKWEIDQERIDGIVAGLHVLAIRRTCSLLFKHSNDLTFKEKCDYIYSMLHHPLTNYRISHYPALSILDRVLKWVVEKRGVYTLAVISSIYALPSKYFK</sequence>
<keyword evidence="1" id="KW-0328">Glycosyltransferase</keyword>
<dbReference type="PANTHER" id="PTHR22916">
    <property type="entry name" value="GLYCOSYLTRANSFERASE"/>
    <property type="match status" value="1"/>
</dbReference>
<dbReference type="InterPro" id="IPR029044">
    <property type="entry name" value="Nucleotide-diphossugar_trans"/>
</dbReference>
<protein>
    <submittedName>
        <fullName evidence="4">Glycosyltransferase involved in cell wall bisynthesis</fullName>
    </submittedName>
</protein>
<dbReference type="OrthoDB" id="8773442at2"/>
<dbReference type="EMBL" id="FOLT01000003">
    <property type="protein sequence ID" value="SFC09765.1"/>
    <property type="molecule type" value="Genomic_DNA"/>
</dbReference>
<feature type="domain" description="Glycosyltransferase 2-like" evidence="3">
    <location>
        <begin position="5"/>
        <end position="173"/>
    </location>
</feature>
<keyword evidence="5" id="KW-1185">Reference proteome</keyword>
<name>A0A1I1GE82_9LACT</name>
<dbReference type="SUPFAM" id="SSF53448">
    <property type="entry name" value="Nucleotide-diphospho-sugar transferases"/>
    <property type="match status" value="1"/>
</dbReference>
<proteinExistence type="predicted"/>
<evidence type="ECO:0000313" key="5">
    <source>
        <dbReference type="Proteomes" id="UP000199612"/>
    </source>
</evidence>
<evidence type="ECO:0000256" key="2">
    <source>
        <dbReference type="ARBA" id="ARBA00022679"/>
    </source>
</evidence>
<evidence type="ECO:0000313" key="4">
    <source>
        <dbReference type="EMBL" id="SFC09765.1"/>
    </source>
</evidence>
<dbReference type="InterPro" id="IPR001173">
    <property type="entry name" value="Glyco_trans_2-like"/>
</dbReference>
<dbReference type="CDD" id="cd00761">
    <property type="entry name" value="Glyco_tranf_GTA_type"/>
    <property type="match status" value="1"/>
</dbReference>
<dbReference type="RefSeq" id="WP_091528779.1">
    <property type="nucleotide sequence ID" value="NZ_FOLT01000003.1"/>
</dbReference>
<dbReference type="Proteomes" id="UP000199612">
    <property type="component" value="Unassembled WGS sequence"/>
</dbReference>
<keyword evidence="2 4" id="KW-0808">Transferase</keyword>
<accession>A0A1I1GE82</accession>
<organism evidence="4 5">
    <name type="scientific">Alkalibacterium subtropicum</name>
    <dbReference type="NCBI Taxonomy" id="753702"/>
    <lineage>
        <taxon>Bacteria</taxon>
        <taxon>Bacillati</taxon>
        <taxon>Bacillota</taxon>
        <taxon>Bacilli</taxon>
        <taxon>Lactobacillales</taxon>
        <taxon>Carnobacteriaceae</taxon>
        <taxon>Alkalibacterium</taxon>
    </lineage>
</organism>
<dbReference type="Gene3D" id="3.90.550.10">
    <property type="entry name" value="Spore Coat Polysaccharide Biosynthesis Protein SpsA, Chain A"/>
    <property type="match status" value="1"/>
</dbReference>
<dbReference type="Pfam" id="PF00535">
    <property type="entry name" value="Glycos_transf_2"/>
    <property type="match status" value="1"/>
</dbReference>
<gene>
    <name evidence="4" type="ORF">SAMN04488102_10329</name>
</gene>
<dbReference type="GO" id="GO:0016757">
    <property type="term" value="F:glycosyltransferase activity"/>
    <property type="evidence" value="ECO:0007669"/>
    <property type="project" value="UniProtKB-KW"/>
</dbReference>
<dbReference type="STRING" id="753702.SAMN04488102_10329"/>